<evidence type="ECO:0000256" key="2">
    <source>
        <dbReference type="SAM" id="Phobius"/>
    </source>
</evidence>
<gene>
    <name evidence="3" type="ORF">Sv326_0508</name>
</gene>
<feature type="transmembrane region" description="Helical" evidence="2">
    <location>
        <begin position="102"/>
        <end position="121"/>
    </location>
</feature>
<dbReference type="KEGG" id="flt:Sv326_0508"/>
<reference evidence="4" key="1">
    <citation type="submission" date="2020-07" db="EMBL/GenBank/DDBJ databases">
        <title>Metabolic diversity and evolutionary history of the archaeal phylum ###Micrarchaeota### uncovered from a freshwater lake metagenome.</title>
        <authorList>
            <person name="Kadnikov V.V."/>
            <person name="Savvichev A.S."/>
            <person name="Mardanov A.V."/>
            <person name="Beletsky A.V."/>
            <person name="Chupakov A.V."/>
            <person name="Kokryatskaya N.M."/>
            <person name="Pimenov N.V."/>
            <person name="Ravin N.V."/>
        </authorList>
    </citation>
    <scope>NUCLEOTIDE SEQUENCE [LARGE SCALE GENOMIC DNA]</scope>
</reference>
<sequence>MEKSKSKSSNKNTKPDAYVSEPFGPVTVDQQMAITDALTQRVYDRLKKMAEMRREIAALNTGIYNAETYELMEKVVFIIAFLFAIVIVSVLSFLLYIAQYGYAVAALGIGIVYVSFIVVFYSRQRVSMKAGAGSWFMELKKEDIR</sequence>
<organism evidence="3 4">
    <name type="scientific">Fermentimicrarchaeum limneticum</name>
    <dbReference type="NCBI Taxonomy" id="2795018"/>
    <lineage>
        <taxon>Archaea</taxon>
        <taxon>Candidatus Micrarchaeota</taxon>
        <taxon>Candidatus Fermentimicrarchaeales</taxon>
        <taxon>Candidatus Fermentimicrarchaeaceae</taxon>
        <taxon>Candidatus Fermentimicrarchaeum</taxon>
    </lineage>
</organism>
<accession>A0A7D6BQC8</accession>
<evidence type="ECO:0000313" key="3">
    <source>
        <dbReference type="EMBL" id="QLJ52683.1"/>
    </source>
</evidence>
<keyword evidence="2" id="KW-1133">Transmembrane helix</keyword>
<feature type="transmembrane region" description="Helical" evidence="2">
    <location>
        <begin position="75"/>
        <end position="96"/>
    </location>
</feature>
<dbReference type="Proteomes" id="UP000510821">
    <property type="component" value="Chromosome"/>
</dbReference>
<keyword evidence="2" id="KW-0472">Membrane</keyword>
<protein>
    <submittedName>
        <fullName evidence="3">Uncharacterized protein</fullName>
    </submittedName>
</protein>
<dbReference type="AlphaFoldDB" id="A0A7D6BQC8"/>
<keyword evidence="2" id="KW-0812">Transmembrane</keyword>
<name>A0A7D6BQC8_FERL1</name>
<feature type="region of interest" description="Disordered" evidence="1">
    <location>
        <begin position="1"/>
        <end position="22"/>
    </location>
</feature>
<dbReference type="EMBL" id="CP058998">
    <property type="protein sequence ID" value="QLJ52683.1"/>
    <property type="molecule type" value="Genomic_DNA"/>
</dbReference>
<proteinExistence type="predicted"/>
<evidence type="ECO:0000256" key="1">
    <source>
        <dbReference type="SAM" id="MobiDB-lite"/>
    </source>
</evidence>
<evidence type="ECO:0000313" key="4">
    <source>
        <dbReference type="Proteomes" id="UP000510821"/>
    </source>
</evidence>